<name>A0ABU0BZ38_9HYPH</name>
<evidence type="ECO:0000259" key="5">
    <source>
        <dbReference type="PROSITE" id="PS50975"/>
    </source>
</evidence>
<dbReference type="Pfam" id="PF21360">
    <property type="entry name" value="PylC-like_N"/>
    <property type="match status" value="1"/>
</dbReference>
<dbReference type="PANTHER" id="PTHR43585:SF2">
    <property type="entry name" value="ATP-GRASP ENZYME FSQD"/>
    <property type="match status" value="1"/>
</dbReference>
<dbReference type="InterPro" id="IPR048764">
    <property type="entry name" value="PylC_N"/>
</dbReference>
<keyword evidence="7" id="KW-1185">Reference proteome</keyword>
<evidence type="ECO:0000256" key="4">
    <source>
        <dbReference type="PROSITE-ProRule" id="PRU00409"/>
    </source>
</evidence>
<sequence>MRMLVTGAGGASAISIWKSLSADHELHMADIDPLATGLYLVPPDRRIIIPRGDAPELVPVLHRACKERHIEALVPTVDFELAPLAAARDSFASIGVELPISPVECLRTCRDKQLLMDAVRGKVPIPDSEPLTEVVAARVDSFPRFVKPREGAGSRGIARIDSRADLDIQPKDGSLMLQEYLPGEEYSVDIYVSRDGRVIAVVPRVRMKIDSGIAVASRTIKAPEVSEAAVRTAEIIGIRGTANIQFKRSAEGVFKLLEVNPRFPGTLPLTGASGVDMPRLMADELAGHRLPAGLLPFKELMVVRYWNEHYLDAREWEALCLQH</sequence>
<accession>A0ABU0BZ38</accession>
<dbReference type="RefSeq" id="WP_307236102.1">
    <property type="nucleotide sequence ID" value="NZ_JAUSVF010000003.1"/>
</dbReference>
<dbReference type="PROSITE" id="PS50975">
    <property type="entry name" value="ATP_GRASP"/>
    <property type="match status" value="1"/>
</dbReference>
<keyword evidence="1 6" id="KW-0436">Ligase</keyword>
<dbReference type="Pfam" id="PF15632">
    <property type="entry name" value="ATPgrasp_Ter"/>
    <property type="match status" value="1"/>
</dbReference>
<dbReference type="GO" id="GO:0004088">
    <property type="term" value="F:carbamoyl-phosphate synthase (glutamine-hydrolyzing) activity"/>
    <property type="evidence" value="ECO:0007669"/>
    <property type="project" value="UniProtKB-EC"/>
</dbReference>
<evidence type="ECO:0000313" key="7">
    <source>
        <dbReference type="Proteomes" id="UP001230207"/>
    </source>
</evidence>
<keyword evidence="2 4" id="KW-0547">Nucleotide-binding</keyword>
<reference evidence="6 7" key="1">
    <citation type="submission" date="2023-07" db="EMBL/GenBank/DDBJ databases">
        <title>Genomic Encyclopedia of Type Strains, Phase IV (KMG-IV): sequencing the most valuable type-strain genomes for metagenomic binning, comparative biology and taxonomic classification.</title>
        <authorList>
            <person name="Goeker M."/>
        </authorList>
    </citation>
    <scope>NUCLEOTIDE SEQUENCE [LARGE SCALE GENOMIC DNA]</scope>
    <source>
        <strain evidence="6 7">DSM 1112</strain>
    </source>
</reference>
<evidence type="ECO:0000256" key="1">
    <source>
        <dbReference type="ARBA" id="ARBA00022598"/>
    </source>
</evidence>
<dbReference type="Gene3D" id="3.40.50.20">
    <property type="match status" value="1"/>
</dbReference>
<keyword evidence="3 4" id="KW-0067">ATP-binding</keyword>
<evidence type="ECO:0000313" key="6">
    <source>
        <dbReference type="EMBL" id="MDQ0323519.1"/>
    </source>
</evidence>
<dbReference type="Gene3D" id="3.30.470.20">
    <property type="entry name" value="ATP-grasp fold, B domain"/>
    <property type="match status" value="1"/>
</dbReference>
<organism evidence="6 7">
    <name type="scientific">Pararhizobium capsulatum DSM 1112</name>
    <dbReference type="NCBI Taxonomy" id="1121113"/>
    <lineage>
        <taxon>Bacteria</taxon>
        <taxon>Pseudomonadati</taxon>
        <taxon>Pseudomonadota</taxon>
        <taxon>Alphaproteobacteria</taxon>
        <taxon>Hyphomicrobiales</taxon>
        <taxon>Rhizobiaceae</taxon>
        <taxon>Rhizobium/Agrobacterium group</taxon>
        <taxon>Pararhizobium</taxon>
    </lineage>
</organism>
<feature type="domain" description="ATP-grasp" evidence="5">
    <location>
        <begin position="115"/>
        <end position="286"/>
    </location>
</feature>
<dbReference type="InterPro" id="IPR011761">
    <property type="entry name" value="ATP-grasp"/>
</dbReference>
<dbReference type="Proteomes" id="UP001230207">
    <property type="component" value="Unassembled WGS sequence"/>
</dbReference>
<dbReference type="SUPFAM" id="SSF56059">
    <property type="entry name" value="Glutathione synthetase ATP-binding domain-like"/>
    <property type="match status" value="1"/>
</dbReference>
<proteinExistence type="predicted"/>
<dbReference type="InterPro" id="IPR052032">
    <property type="entry name" value="ATP-dep_AA_Ligase"/>
</dbReference>
<protein>
    <submittedName>
        <fullName evidence="6">Carbamoyl-phosphate synthase large subunit</fullName>
        <ecNumber evidence="6">6.3.5.5</ecNumber>
    </submittedName>
</protein>
<evidence type="ECO:0000256" key="2">
    <source>
        <dbReference type="ARBA" id="ARBA00022741"/>
    </source>
</evidence>
<dbReference type="EMBL" id="JAUSVF010000003">
    <property type="protein sequence ID" value="MDQ0323519.1"/>
    <property type="molecule type" value="Genomic_DNA"/>
</dbReference>
<comment type="caution">
    <text evidence="6">The sequence shown here is derived from an EMBL/GenBank/DDBJ whole genome shotgun (WGS) entry which is preliminary data.</text>
</comment>
<gene>
    <name evidence="6" type="ORF">QO002_005725</name>
</gene>
<dbReference type="EC" id="6.3.5.5" evidence="6"/>
<evidence type="ECO:0000256" key="3">
    <source>
        <dbReference type="ARBA" id="ARBA00022840"/>
    </source>
</evidence>
<dbReference type="PANTHER" id="PTHR43585">
    <property type="entry name" value="FUMIPYRROLE BIOSYNTHESIS PROTEIN C"/>
    <property type="match status" value="1"/>
</dbReference>